<dbReference type="AlphaFoldDB" id="Q4SNL7"/>
<proteinExistence type="predicted"/>
<evidence type="ECO:0000313" key="1">
    <source>
        <dbReference type="EMBL" id="CAF97765.1"/>
    </source>
</evidence>
<dbReference type="EMBL" id="CAAE01014542">
    <property type="protein sequence ID" value="CAF97765.1"/>
    <property type="molecule type" value="Genomic_DNA"/>
</dbReference>
<accession>Q4SNL7</accession>
<comment type="caution">
    <text evidence="1">The sequence shown here is derived from an EMBL/GenBank/DDBJ whole genome shotgun (WGS) entry which is preliminary data.</text>
</comment>
<name>Q4SNL7_TETNG</name>
<reference evidence="1" key="1">
    <citation type="journal article" date="2004" name="Nature">
        <title>Genome duplication in the teleost fish Tetraodon nigroviridis reveals the early vertebrate proto-karyotype.</title>
        <authorList>
            <person name="Jaillon O."/>
            <person name="Aury J.-M."/>
            <person name="Brunet F."/>
            <person name="Petit J.-L."/>
            <person name="Stange-Thomann N."/>
            <person name="Mauceli E."/>
            <person name="Bouneau L."/>
            <person name="Fischer C."/>
            <person name="Ozouf-Costaz C."/>
            <person name="Bernot A."/>
            <person name="Nicaud S."/>
            <person name="Jaffe D."/>
            <person name="Fisher S."/>
            <person name="Lutfalla G."/>
            <person name="Dossat C."/>
            <person name="Segurens B."/>
            <person name="Dasilva C."/>
            <person name="Salanoubat M."/>
            <person name="Levy M."/>
            <person name="Boudet N."/>
            <person name="Castellano S."/>
            <person name="Anthouard V."/>
            <person name="Jubin C."/>
            <person name="Castelli V."/>
            <person name="Katinka M."/>
            <person name="Vacherie B."/>
            <person name="Biemont C."/>
            <person name="Skalli Z."/>
            <person name="Cattolico L."/>
            <person name="Poulain J."/>
            <person name="De Berardinis V."/>
            <person name="Cruaud C."/>
            <person name="Duprat S."/>
            <person name="Brottier P."/>
            <person name="Coutanceau J.-P."/>
            <person name="Gouzy J."/>
            <person name="Parra G."/>
            <person name="Lardier G."/>
            <person name="Chapple C."/>
            <person name="McKernan K.J."/>
            <person name="McEwan P."/>
            <person name="Bosak S."/>
            <person name="Kellis M."/>
            <person name="Volff J.-N."/>
            <person name="Guigo R."/>
            <person name="Zody M.C."/>
            <person name="Mesirov J."/>
            <person name="Lindblad-Toh K."/>
            <person name="Birren B."/>
            <person name="Nusbaum C."/>
            <person name="Kahn D."/>
            <person name="Robinson-Rechavi M."/>
            <person name="Laudet V."/>
            <person name="Schachter V."/>
            <person name="Quetier F."/>
            <person name="Saurin W."/>
            <person name="Scarpelli C."/>
            <person name="Wincker P."/>
            <person name="Lander E.S."/>
            <person name="Weissenbach J."/>
            <person name="Roest Crollius H."/>
        </authorList>
    </citation>
    <scope>NUCLEOTIDE SEQUENCE [LARGE SCALE GENOMIC DNA]</scope>
</reference>
<dbReference type="KEGG" id="tng:GSTEN00015231G001"/>
<sequence length="97" mass="10726">MAAVAPDGAACFQPLHKQPTACALSSQRGSPVTTLPPREAISCLSRSGRRNGPVIESQRSCKKRSCRWRRSECKFLCRGASGERWSHAPVCLSKKWR</sequence>
<gene>
    <name evidence="1" type="ORF">GSTENG00015231001</name>
</gene>
<organism evidence="1">
    <name type="scientific">Tetraodon nigroviridis</name>
    <name type="common">Spotted green pufferfish</name>
    <name type="synonym">Chelonodon nigroviridis</name>
    <dbReference type="NCBI Taxonomy" id="99883"/>
    <lineage>
        <taxon>Eukaryota</taxon>
        <taxon>Metazoa</taxon>
        <taxon>Chordata</taxon>
        <taxon>Craniata</taxon>
        <taxon>Vertebrata</taxon>
        <taxon>Euteleostomi</taxon>
        <taxon>Actinopterygii</taxon>
        <taxon>Neopterygii</taxon>
        <taxon>Teleostei</taxon>
        <taxon>Neoteleostei</taxon>
        <taxon>Acanthomorphata</taxon>
        <taxon>Eupercaria</taxon>
        <taxon>Tetraodontiformes</taxon>
        <taxon>Tetradontoidea</taxon>
        <taxon>Tetraodontidae</taxon>
        <taxon>Tetraodon</taxon>
    </lineage>
</organism>
<reference evidence="1" key="2">
    <citation type="submission" date="2004-02" db="EMBL/GenBank/DDBJ databases">
        <authorList>
            <consortium name="Genoscope"/>
            <consortium name="Whitehead Institute Centre for Genome Research"/>
        </authorList>
    </citation>
    <scope>NUCLEOTIDE SEQUENCE</scope>
</reference>
<protein>
    <submittedName>
        <fullName evidence="1">(spotted green pufferfish) hypothetical protein</fullName>
    </submittedName>
</protein>